<proteinExistence type="predicted"/>
<accession>A0A8H3J083</accession>
<organism evidence="2 3">
    <name type="scientific">Imshaugia aleurites</name>
    <dbReference type="NCBI Taxonomy" id="172621"/>
    <lineage>
        <taxon>Eukaryota</taxon>
        <taxon>Fungi</taxon>
        <taxon>Dikarya</taxon>
        <taxon>Ascomycota</taxon>
        <taxon>Pezizomycotina</taxon>
        <taxon>Lecanoromycetes</taxon>
        <taxon>OSLEUM clade</taxon>
        <taxon>Lecanoromycetidae</taxon>
        <taxon>Lecanorales</taxon>
        <taxon>Lecanorineae</taxon>
        <taxon>Parmeliaceae</taxon>
        <taxon>Imshaugia</taxon>
    </lineage>
</organism>
<evidence type="ECO:0000256" key="1">
    <source>
        <dbReference type="SAM" id="MobiDB-lite"/>
    </source>
</evidence>
<dbReference type="Proteomes" id="UP000664534">
    <property type="component" value="Unassembled WGS sequence"/>
</dbReference>
<feature type="compositionally biased region" description="Polar residues" evidence="1">
    <location>
        <begin position="174"/>
        <end position="194"/>
    </location>
</feature>
<comment type="caution">
    <text evidence="2">The sequence shown here is derived from an EMBL/GenBank/DDBJ whole genome shotgun (WGS) entry which is preliminary data.</text>
</comment>
<sequence>MAGKSGSIPDHHVNFFGQLCGPAPRLPAEITSEAEPQVATKEELHETPSSSQVSDSDQTPELLNKNRNLAGTSGCIPDHHVNFFGQLCGPAPPRPTKINYKSEPQAATHEQIREAPLPPRSASQVPNPNPDPKSINKNKNHTEALSPANAENYPATAKKNLPQGRANASEEPSRTQQPAELPQSQHKPQNQIETADQHQDGQHAGQRGEDEEQCEEEHQHQPRHRFQSLARRPAHSFIITHYDKNEREIYHWSPLNGEEGAVSSL</sequence>
<name>A0A8H3J083_9LECA</name>
<feature type="compositionally biased region" description="Polar residues" evidence="1">
    <location>
        <begin position="47"/>
        <end position="71"/>
    </location>
</feature>
<gene>
    <name evidence="2" type="ORF">IMSHALPRED_011127</name>
</gene>
<reference evidence="2" key="1">
    <citation type="submission" date="2021-03" db="EMBL/GenBank/DDBJ databases">
        <authorList>
            <person name="Tagirdzhanova G."/>
        </authorList>
    </citation>
    <scope>NUCLEOTIDE SEQUENCE</scope>
</reference>
<evidence type="ECO:0000313" key="2">
    <source>
        <dbReference type="EMBL" id="CAF9937404.1"/>
    </source>
</evidence>
<dbReference type="AlphaFoldDB" id="A0A8H3J083"/>
<evidence type="ECO:0000313" key="3">
    <source>
        <dbReference type="Proteomes" id="UP000664534"/>
    </source>
</evidence>
<protein>
    <submittedName>
        <fullName evidence="2">Uncharacterized protein</fullName>
    </submittedName>
</protein>
<dbReference type="OrthoDB" id="10641694at2759"/>
<dbReference type="EMBL" id="CAJPDT010000099">
    <property type="protein sequence ID" value="CAF9937404.1"/>
    <property type="molecule type" value="Genomic_DNA"/>
</dbReference>
<feature type="region of interest" description="Disordered" evidence="1">
    <location>
        <begin position="1"/>
        <end position="233"/>
    </location>
</feature>
<keyword evidence="3" id="KW-1185">Reference proteome</keyword>